<comment type="caution">
    <text evidence="1">The sequence shown here is derived from an EMBL/GenBank/DDBJ whole genome shotgun (WGS) entry which is preliminary data.</text>
</comment>
<dbReference type="EMBL" id="VSSQ01070038">
    <property type="protein sequence ID" value="MPN21932.1"/>
    <property type="molecule type" value="Genomic_DNA"/>
</dbReference>
<name>A0A645G7I4_9ZZZZ</name>
<gene>
    <name evidence="1" type="ORF">SDC9_169314</name>
</gene>
<accession>A0A645G7I4</accession>
<dbReference type="AlphaFoldDB" id="A0A645G7I4"/>
<protein>
    <submittedName>
        <fullName evidence="1">Uncharacterized protein</fullName>
    </submittedName>
</protein>
<evidence type="ECO:0000313" key="1">
    <source>
        <dbReference type="EMBL" id="MPN21932.1"/>
    </source>
</evidence>
<organism evidence="1">
    <name type="scientific">bioreactor metagenome</name>
    <dbReference type="NCBI Taxonomy" id="1076179"/>
    <lineage>
        <taxon>unclassified sequences</taxon>
        <taxon>metagenomes</taxon>
        <taxon>ecological metagenomes</taxon>
    </lineage>
</organism>
<sequence length="158" mass="18975">MIQFVIDLLDFFLKGYQSIISFIGVKLSDSHHLDLQQFQDILPYYFPDKIFFEGFQSAINMSYHLILIRTFLKALIFIYPVFDEYLFKRSKEKLLLQFSSLYFELKLQKIFRMLTTHPQHFADIHESWFFVVNHTAIRRNTYLAIGKGIQSIDSFIRR</sequence>
<proteinExistence type="predicted"/>
<reference evidence="1" key="1">
    <citation type="submission" date="2019-08" db="EMBL/GenBank/DDBJ databases">
        <authorList>
            <person name="Kucharzyk K."/>
            <person name="Murdoch R.W."/>
            <person name="Higgins S."/>
            <person name="Loffler F."/>
        </authorList>
    </citation>
    <scope>NUCLEOTIDE SEQUENCE</scope>
</reference>